<dbReference type="AlphaFoldDB" id="A0A915JLA9"/>
<keyword evidence="2" id="KW-1185">Reference proteome</keyword>
<feature type="region of interest" description="Disordered" evidence="1">
    <location>
        <begin position="69"/>
        <end position="139"/>
    </location>
</feature>
<feature type="compositionally biased region" description="Polar residues" evidence="1">
    <location>
        <begin position="98"/>
        <end position="107"/>
    </location>
</feature>
<feature type="compositionally biased region" description="Basic residues" evidence="1">
    <location>
        <begin position="115"/>
        <end position="131"/>
    </location>
</feature>
<reference evidence="3" key="1">
    <citation type="submission" date="2022-11" db="UniProtKB">
        <authorList>
            <consortium name="WormBaseParasite"/>
        </authorList>
    </citation>
    <scope>IDENTIFICATION</scope>
</reference>
<evidence type="ECO:0000313" key="3">
    <source>
        <dbReference type="WBParaSite" id="nRc.2.0.1.t26867-RA"/>
    </source>
</evidence>
<evidence type="ECO:0000313" key="2">
    <source>
        <dbReference type="Proteomes" id="UP000887565"/>
    </source>
</evidence>
<accession>A0A915JLA9</accession>
<protein>
    <submittedName>
        <fullName evidence="3">Uncharacterized protein</fullName>
    </submittedName>
</protein>
<proteinExistence type="predicted"/>
<dbReference type="WBParaSite" id="nRc.2.0.1.t26867-RA">
    <property type="protein sequence ID" value="nRc.2.0.1.t26867-RA"/>
    <property type="gene ID" value="nRc.2.0.1.g26867"/>
</dbReference>
<dbReference type="Proteomes" id="UP000887565">
    <property type="component" value="Unplaced"/>
</dbReference>
<evidence type="ECO:0000256" key="1">
    <source>
        <dbReference type="SAM" id="MobiDB-lite"/>
    </source>
</evidence>
<sequence>MARTGRSTHHVSLSLCCSQNITGWTTLTRLRKRSNVSCCATNANCTCSPNCSNGSGYCSNGRKPPVTLPPPIALQPPPVPQPPPPATLVPPMAPVDVQTPQALSTSAPALDHHGQPIRKPRHYKHSVKGKQHLHEEAAY</sequence>
<feature type="compositionally biased region" description="Pro residues" evidence="1">
    <location>
        <begin position="69"/>
        <end position="93"/>
    </location>
</feature>
<name>A0A915JLA9_ROMCU</name>
<organism evidence="2 3">
    <name type="scientific">Romanomermis culicivorax</name>
    <name type="common">Nematode worm</name>
    <dbReference type="NCBI Taxonomy" id="13658"/>
    <lineage>
        <taxon>Eukaryota</taxon>
        <taxon>Metazoa</taxon>
        <taxon>Ecdysozoa</taxon>
        <taxon>Nematoda</taxon>
        <taxon>Enoplea</taxon>
        <taxon>Dorylaimia</taxon>
        <taxon>Mermithida</taxon>
        <taxon>Mermithoidea</taxon>
        <taxon>Mermithidae</taxon>
        <taxon>Romanomermis</taxon>
    </lineage>
</organism>